<gene>
    <name evidence="1" type="ORF">GCM10022242_12180</name>
</gene>
<evidence type="ECO:0000313" key="2">
    <source>
        <dbReference type="Proteomes" id="UP001501821"/>
    </source>
</evidence>
<name>A0ABP7I3X5_9ACTN</name>
<protein>
    <submittedName>
        <fullName evidence="1">Uncharacterized protein</fullName>
    </submittedName>
</protein>
<comment type="caution">
    <text evidence="1">The sequence shown here is derived from an EMBL/GenBank/DDBJ whole genome shotgun (WGS) entry which is preliminary data.</text>
</comment>
<sequence>MRLIPTGPRLQGGPGDSRAYRLGLDVNKRSVARAGLDATVGLIGAAAAELVVAFRRSRGETRATTRPKRTRPKKTRQLMGCCRCRWHWRAVIVWMLAGLS</sequence>
<keyword evidence="2" id="KW-1185">Reference proteome</keyword>
<evidence type="ECO:0000313" key="1">
    <source>
        <dbReference type="EMBL" id="GAA3811248.1"/>
    </source>
</evidence>
<reference evidence="2" key="1">
    <citation type="journal article" date="2019" name="Int. J. Syst. Evol. Microbiol.">
        <title>The Global Catalogue of Microorganisms (GCM) 10K type strain sequencing project: providing services to taxonomists for standard genome sequencing and annotation.</title>
        <authorList>
            <consortium name="The Broad Institute Genomics Platform"/>
            <consortium name="The Broad Institute Genome Sequencing Center for Infectious Disease"/>
            <person name="Wu L."/>
            <person name="Ma J."/>
        </authorList>
    </citation>
    <scope>NUCLEOTIDE SEQUENCE [LARGE SCALE GENOMIC DNA]</scope>
    <source>
        <strain evidence="2">JCM 16953</strain>
    </source>
</reference>
<organism evidence="1 2">
    <name type="scientific">Nocardioides panacisoli</name>
    <dbReference type="NCBI Taxonomy" id="627624"/>
    <lineage>
        <taxon>Bacteria</taxon>
        <taxon>Bacillati</taxon>
        <taxon>Actinomycetota</taxon>
        <taxon>Actinomycetes</taxon>
        <taxon>Propionibacteriales</taxon>
        <taxon>Nocardioidaceae</taxon>
        <taxon>Nocardioides</taxon>
    </lineage>
</organism>
<dbReference type="EMBL" id="BAABAH010000003">
    <property type="protein sequence ID" value="GAA3811248.1"/>
    <property type="molecule type" value="Genomic_DNA"/>
</dbReference>
<proteinExistence type="predicted"/>
<dbReference type="Proteomes" id="UP001501821">
    <property type="component" value="Unassembled WGS sequence"/>
</dbReference>
<accession>A0ABP7I3X5</accession>